<dbReference type="Gene3D" id="3.90.340.10">
    <property type="entry name" value="Nitric Oxide Synthase, Chain A, domain 1"/>
    <property type="match status" value="1"/>
</dbReference>
<evidence type="ECO:0000256" key="1">
    <source>
        <dbReference type="ARBA" id="ARBA00001971"/>
    </source>
</evidence>
<dbReference type="PIRSF" id="PIRSF037219">
    <property type="entry name" value="NOS_oxygenase"/>
    <property type="match status" value="1"/>
</dbReference>
<dbReference type="InterPro" id="IPR017142">
    <property type="entry name" value="Nitric_oxide_synthase_Oase-su"/>
</dbReference>
<keyword evidence="6 11" id="KW-0349">Heme</keyword>
<gene>
    <name evidence="13" type="ORF">J2S14_001337</name>
</gene>
<evidence type="ECO:0000256" key="9">
    <source>
        <dbReference type="ARBA" id="ARBA00023004"/>
    </source>
</evidence>
<dbReference type="InterPro" id="IPR044943">
    <property type="entry name" value="NOS_dom_1"/>
</dbReference>
<dbReference type="Gene3D" id="3.90.440.10">
    <property type="entry name" value="Nitric Oxide Synthase,Heme Domain,Chain A domain 2"/>
    <property type="match status" value="1"/>
</dbReference>
<dbReference type="InterPro" id="IPR044940">
    <property type="entry name" value="NOS_dom_2"/>
</dbReference>
<evidence type="ECO:0000259" key="12">
    <source>
        <dbReference type="PROSITE" id="PS60001"/>
    </source>
</evidence>
<evidence type="ECO:0000313" key="14">
    <source>
        <dbReference type="Proteomes" id="UP001232343"/>
    </source>
</evidence>
<dbReference type="EC" id="1.14.14.47" evidence="4 11"/>
<comment type="cofactor">
    <cofactor evidence="1 11">
        <name>heme</name>
        <dbReference type="ChEBI" id="CHEBI:30413"/>
    </cofactor>
</comment>
<accession>A0ABU0D2B2</accession>
<reference evidence="13 14" key="1">
    <citation type="submission" date="2023-07" db="EMBL/GenBank/DDBJ databases">
        <title>Genomic Encyclopedia of Type Strains, Phase IV (KMG-IV): sequencing the most valuable type-strain genomes for metagenomic binning, comparative biology and taxonomic classification.</title>
        <authorList>
            <person name="Goeker M."/>
        </authorList>
    </citation>
    <scope>NUCLEOTIDE SEQUENCE [LARGE SCALE GENOMIC DNA]</scope>
    <source>
        <strain evidence="13 14">DSM 27848</strain>
    </source>
</reference>
<protein>
    <recommendedName>
        <fullName evidence="5 11">Nitric oxide synthase oxygenase</fullName>
        <ecNumber evidence="4 11">1.14.14.47</ecNumber>
    </recommendedName>
</protein>
<comment type="caution">
    <text evidence="13">The sequence shown here is derived from an EMBL/GenBank/DDBJ whole genome shotgun (WGS) entry which is preliminary data.</text>
</comment>
<evidence type="ECO:0000256" key="4">
    <source>
        <dbReference type="ARBA" id="ARBA00012735"/>
    </source>
</evidence>
<comment type="subunit">
    <text evidence="11">Homodimer.</text>
</comment>
<keyword evidence="7 11" id="KW-0479">Metal-binding</keyword>
<dbReference type="SUPFAM" id="SSF56512">
    <property type="entry name" value="Nitric oxide (NO) synthase oxygenase domain"/>
    <property type="match status" value="1"/>
</dbReference>
<dbReference type="InterPro" id="IPR036119">
    <property type="entry name" value="NOS_N_sf"/>
</dbReference>
<evidence type="ECO:0000256" key="6">
    <source>
        <dbReference type="ARBA" id="ARBA00022617"/>
    </source>
</evidence>
<evidence type="ECO:0000256" key="5">
    <source>
        <dbReference type="ARBA" id="ARBA00018859"/>
    </source>
</evidence>
<dbReference type="PROSITE" id="PS60001">
    <property type="entry name" value="NOS"/>
    <property type="match status" value="1"/>
</dbReference>
<dbReference type="PANTHER" id="PTHR43410">
    <property type="entry name" value="NITRIC OXIDE SYNTHASE OXYGENASE"/>
    <property type="match status" value="1"/>
</dbReference>
<evidence type="ECO:0000256" key="7">
    <source>
        <dbReference type="ARBA" id="ARBA00022723"/>
    </source>
</evidence>
<organism evidence="13 14">
    <name type="scientific">Lederbergia wuyishanensis</name>
    <dbReference type="NCBI Taxonomy" id="1347903"/>
    <lineage>
        <taxon>Bacteria</taxon>
        <taxon>Bacillati</taxon>
        <taxon>Bacillota</taxon>
        <taxon>Bacilli</taxon>
        <taxon>Bacillales</taxon>
        <taxon>Bacillaceae</taxon>
        <taxon>Lederbergia</taxon>
    </lineage>
</organism>
<dbReference type="EMBL" id="JAUSUO010000002">
    <property type="protein sequence ID" value="MDQ0342525.1"/>
    <property type="molecule type" value="Genomic_DNA"/>
</dbReference>
<evidence type="ECO:0000256" key="8">
    <source>
        <dbReference type="ARBA" id="ARBA00023002"/>
    </source>
</evidence>
<dbReference type="InterPro" id="IPR044944">
    <property type="entry name" value="NOS_dom_3"/>
</dbReference>
<dbReference type="GO" id="GO:0016491">
    <property type="term" value="F:oxidoreductase activity"/>
    <property type="evidence" value="ECO:0007669"/>
    <property type="project" value="UniProtKB-KW"/>
</dbReference>
<dbReference type="PANTHER" id="PTHR43410:SF1">
    <property type="entry name" value="NITRIC OXIDE SYNTHASE"/>
    <property type="match status" value="1"/>
</dbReference>
<feature type="domain" description="Nitric oxide synthase (NOS)" evidence="12">
    <location>
        <begin position="69"/>
        <end position="76"/>
    </location>
</feature>
<evidence type="ECO:0000256" key="11">
    <source>
        <dbReference type="PIRNR" id="PIRNR037219"/>
    </source>
</evidence>
<proteinExistence type="inferred from homology"/>
<dbReference type="Gene3D" id="3.90.1230.10">
    <property type="entry name" value="Nitric Oxide Synthase, Chain A, domain 3"/>
    <property type="match status" value="1"/>
</dbReference>
<evidence type="ECO:0000313" key="13">
    <source>
        <dbReference type="EMBL" id="MDQ0342525.1"/>
    </source>
</evidence>
<evidence type="ECO:0000256" key="2">
    <source>
        <dbReference type="ARBA" id="ARBA00002642"/>
    </source>
</evidence>
<comment type="similarity">
    <text evidence="3 11">Belongs to the NOS family. Bacterial NOS oxygenase subfamily.</text>
</comment>
<comment type="catalytic activity">
    <reaction evidence="10">
        <text>3 reduced [flavodoxin] + 2 L-arginine + 4 O2 = 3 oxidized [flavodoxin] + 2 L-citrulline + 2 nitric oxide + 4 H2O + 5 H(+)</text>
        <dbReference type="Rhea" id="RHEA:52324"/>
        <dbReference type="Rhea" id="RHEA-COMP:10622"/>
        <dbReference type="Rhea" id="RHEA-COMP:10623"/>
        <dbReference type="ChEBI" id="CHEBI:15377"/>
        <dbReference type="ChEBI" id="CHEBI:15378"/>
        <dbReference type="ChEBI" id="CHEBI:15379"/>
        <dbReference type="ChEBI" id="CHEBI:16480"/>
        <dbReference type="ChEBI" id="CHEBI:32682"/>
        <dbReference type="ChEBI" id="CHEBI:57618"/>
        <dbReference type="ChEBI" id="CHEBI:57743"/>
        <dbReference type="ChEBI" id="CHEBI:58210"/>
        <dbReference type="EC" id="1.14.14.47"/>
    </reaction>
</comment>
<evidence type="ECO:0000256" key="3">
    <source>
        <dbReference type="ARBA" id="ARBA00005411"/>
    </source>
</evidence>
<keyword evidence="14" id="KW-1185">Reference proteome</keyword>
<dbReference type="Proteomes" id="UP001232343">
    <property type="component" value="Unassembled WGS sequence"/>
</dbReference>
<sequence>MVQSTKINNLLLEAIQFIESCYDELGMPEAKKLKRIQEIKNEINVTGTYVHTTFELTHGAKMAWRNSNRCIGRLLWDTLHVFDARDVLIAEDAYKKIVNHIDFATNDGKIRSAITIFAPRRNGKDPIRIWNHQLLRYAGYKEDDKIIGDSTSIKLTKMCERMGWQGHKTSFDILPLVIQESGKKPKLFRIPNEIIKEVPITHPQLDGFNELGVKWYAVPIISDMRLEIGGIDYPMAPFNGWYMGTEIGARNLADPDRYNLLPKIAEIMGLDTNSNQSLWIDKALVELNFAVLHSYQKAGVTLVDHHTAAKQFKKFEENEMKNGRTITGNWAWLIPPISPASTHIFHNQYKNDTLTPNYFYQEKPQEIYTDSPK</sequence>
<dbReference type="Pfam" id="PF02898">
    <property type="entry name" value="NO_synthase"/>
    <property type="match status" value="1"/>
</dbReference>
<keyword evidence="9 11" id="KW-0408">Iron</keyword>
<dbReference type="InterPro" id="IPR050607">
    <property type="entry name" value="NOS"/>
</dbReference>
<dbReference type="InterPro" id="IPR004030">
    <property type="entry name" value="NOS_N"/>
</dbReference>
<comment type="miscellaneous">
    <text evidence="11">This protein is similar to the oxygenase domain of eukaryotic nitric oxide synthases but lacks the reductase domain which, in eukaryotes, is responsible for transfer of electrons to the ferric heme during nitric oxide synthesis.</text>
</comment>
<evidence type="ECO:0000256" key="10">
    <source>
        <dbReference type="ARBA" id="ARBA00048713"/>
    </source>
</evidence>
<name>A0ABU0D2B2_9BACI</name>
<comment type="function">
    <text evidence="2 11">Catalyzes the production of nitric oxide.</text>
</comment>
<dbReference type="CDD" id="cd00575">
    <property type="entry name" value="NOS_oxygenase"/>
    <property type="match status" value="1"/>
</dbReference>
<keyword evidence="8 11" id="KW-0560">Oxidoreductase</keyword>